<feature type="compositionally biased region" description="Low complexity" evidence="1">
    <location>
        <begin position="54"/>
        <end position="84"/>
    </location>
</feature>
<feature type="non-terminal residue" evidence="2">
    <location>
        <position position="1"/>
    </location>
</feature>
<comment type="caution">
    <text evidence="2">The sequence shown here is derived from an EMBL/GenBank/DDBJ whole genome shotgun (WGS) entry which is preliminary data.</text>
</comment>
<gene>
    <name evidence="2" type="ORF">PCOR1329_LOCUS9669</name>
</gene>
<feature type="compositionally biased region" description="Basic residues" evidence="1">
    <location>
        <begin position="38"/>
        <end position="51"/>
    </location>
</feature>
<organism evidence="2 3">
    <name type="scientific">Prorocentrum cordatum</name>
    <dbReference type="NCBI Taxonomy" id="2364126"/>
    <lineage>
        <taxon>Eukaryota</taxon>
        <taxon>Sar</taxon>
        <taxon>Alveolata</taxon>
        <taxon>Dinophyceae</taxon>
        <taxon>Prorocentrales</taxon>
        <taxon>Prorocentraceae</taxon>
        <taxon>Prorocentrum</taxon>
    </lineage>
</organism>
<evidence type="ECO:0000313" key="3">
    <source>
        <dbReference type="Proteomes" id="UP001189429"/>
    </source>
</evidence>
<name>A0ABN9QFB9_9DINO</name>
<evidence type="ECO:0000313" key="2">
    <source>
        <dbReference type="EMBL" id="CAK0802011.1"/>
    </source>
</evidence>
<feature type="region of interest" description="Disordered" evidence="1">
    <location>
        <begin position="1"/>
        <end position="84"/>
    </location>
</feature>
<dbReference type="Proteomes" id="UP001189429">
    <property type="component" value="Unassembled WGS sequence"/>
</dbReference>
<keyword evidence="3" id="KW-1185">Reference proteome</keyword>
<sequence>TFWLSPPRRTLRPAQVRARQRLSARRPPLPARPPLAARRCRGRGRGMRRTVRCAPSRSTTRTWPPRRASAATACASSARSASPR</sequence>
<dbReference type="EMBL" id="CAUYUJ010002704">
    <property type="protein sequence ID" value="CAK0802011.1"/>
    <property type="molecule type" value="Genomic_DNA"/>
</dbReference>
<feature type="non-terminal residue" evidence="2">
    <location>
        <position position="84"/>
    </location>
</feature>
<proteinExistence type="predicted"/>
<protein>
    <submittedName>
        <fullName evidence="2">Uncharacterized protein</fullName>
    </submittedName>
</protein>
<reference evidence="2" key="1">
    <citation type="submission" date="2023-10" db="EMBL/GenBank/DDBJ databases">
        <authorList>
            <person name="Chen Y."/>
            <person name="Shah S."/>
            <person name="Dougan E. K."/>
            <person name="Thang M."/>
            <person name="Chan C."/>
        </authorList>
    </citation>
    <scope>NUCLEOTIDE SEQUENCE [LARGE SCALE GENOMIC DNA]</scope>
</reference>
<evidence type="ECO:0000256" key="1">
    <source>
        <dbReference type="SAM" id="MobiDB-lite"/>
    </source>
</evidence>
<accession>A0ABN9QFB9</accession>